<sequence length="292" mass="30388">MAALHGRSAIVAGGSRGAGAGVARALGSAGATVYVTGRTVRGGQPPLDGAAGTVDDTAAEVTRRGGCGIAAPCDHTDDAQVEGLFARVQQEQGRLDLLVNAVWGGNELPSLQADWGRPCWQQQQGPAAGWEAMFTAGVRPALIASYHAARLMAAQGSGLVVNVTYAFPGDKAGTYLGHLLYDLAKVSLSRLAFGLAEELRPHGAAALALSPGHMRTERVLQHFGTDEQHWQEEPGLAGSESPEYLGRAVAALAADPNVLRRSGQVLLVGELARQYGFTDIDGTQPPPFVPPL</sequence>
<evidence type="ECO:0000313" key="2">
    <source>
        <dbReference type="Proteomes" id="UP000239899"/>
    </source>
</evidence>
<dbReference type="InterPro" id="IPR002347">
    <property type="entry name" value="SDR_fam"/>
</dbReference>
<dbReference type="SUPFAM" id="SSF51735">
    <property type="entry name" value="NAD(P)-binding Rossmann-fold domains"/>
    <property type="match status" value="1"/>
</dbReference>
<dbReference type="AlphaFoldDB" id="A0A2P6TRY4"/>
<comment type="caution">
    <text evidence="1">The sequence shown here is derived from an EMBL/GenBank/DDBJ whole genome shotgun (WGS) entry which is preliminary data.</text>
</comment>
<dbReference type="Pfam" id="PF13561">
    <property type="entry name" value="adh_short_C2"/>
    <property type="match status" value="1"/>
</dbReference>
<keyword evidence="2" id="KW-1185">Reference proteome</keyword>
<protein>
    <submittedName>
        <fullName evidence="1">Oxidoreductase</fullName>
    </submittedName>
</protein>
<gene>
    <name evidence="1" type="ORF">C2E21_4667</name>
</gene>
<dbReference type="PANTHER" id="PTHR44147:SF2">
    <property type="entry name" value="DEHYDROGENASE_REDUCTASE SDR FAMILY MEMBER 1"/>
    <property type="match status" value="1"/>
</dbReference>
<reference evidence="1 2" key="1">
    <citation type="journal article" date="2018" name="Plant J.">
        <title>Genome sequences of Chlorella sorokiniana UTEX 1602 and Micractinium conductrix SAG 241.80: implications to maltose excretion by a green alga.</title>
        <authorList>
            <person name="Arriola M.B."/>
            <person name="Velmurugan N."/>
            <person name="Zhang Y."/>
            <person name="Plunkett M.H."/>
            <person name="Hondzo H."/>
            <person name="Barney B.M."/>
        </authorList>
    </citation>
    <scope>NUCLEOTIDE SEQUENCE [LARGE SCALE GENOMIC DNA]</scope>
    <source>
        <strain evidence="2">UTEX 1602</strain>
    </source>
</reference>
<dbReference type="PANTHER" id="PTHR44147">
    <property type="entry name" value="DEHYDROGENASE/REDUCTASE SDR FAMILY MEMBER 1"/>
    <property type="match status" value="1"/>
</dbReference>
<dbReference type="InterPro" id="IPR036291">
    <property type="entry name" value="NAD(P)-bd_dom_sf"/>
</dbReference>
<dbReference type="STRING" id="3076.A0A2P6TRY4"/>
<dbReference type="Gene3D" id="3.40.50.720">
    <property type="entry name" value="NAD(P)-binding Rossmann-like Domain"/>
    <property type="match status" value="1"/>
</dbReference>
<evidence type="ECO:0000313" key="1">
    <source>
        <dbReference type="EMBL" id="PRW56829.1"/>
    </source>
</evidence>
<dbReference type="Proteomes" id="UP000239899">
    <property type="component" value="Unassembled WGS sequence"/>
</dbReference>
<dbReference type="OrthoDB" id="1933717at2759"/>
<dbReference type="PRINTS" id="PR00081">
    <property type="entry name" value="GDHRDH"/>
</dbReference>
<dbReference type="EMBL" id="LHPG02000008">
    <property type="protein sequence ID" value="PRW56829.1"/>
    <property type="molecule type" value="Genomic_DNA"/>
</dbReference>
<name>A0A2P6TRY4_CHLSO</name>
<accession>A0A2P6TRY4</accession>
<organism evidence="1 2">
    <name type="scientific">Chlorella sorokiniana</name>
    <name type="common">Freshwater green alga</name>
    <dbReference type="NCBI Taxonomy" id="3076"/>
    <lineage>
        <taxon>Eukaryota</taxon>
        <taxon>Viridiplantae</taxon>
        <taxon>Chlorophyta</taxon>
        <taxon>core chlorophytes</taxon>
        <taxon>Trebouxiophyceae</taxon>
        <taxon>Chlorellales</taxon>
        <taxon>Chlorellaceae</taxon>
        <taxon>Chlorella clade</taxon>
        <taxon>Chlorella</taxon>
    </lineage>
</organism>
<proteinExistence type="predicted"/>